<name>C7DFZ9_MICA2</name>
<keyword evidence="2" id="KW-1185">Reference proteome</keyword>
<organism evidence="1 2">
    <name type="scientific">Candidatus Micrarchaeum acidiphilum ARMAN-2</name>
    <dbReference type="NCBI Taxonomy" id="425595"/>
    <lineage>
        <taxon>Archaea</taxon>
        <taxon>Candidatus Micrarchaeota</taxon>
        <taxon>Candidatus Micrarchaeia</taxon>
        <taxon>Candidatus Micrarchaeales</taxon>
        <taxon>Candidatus Micrarchaeaceae</taxon>
        <taxon>Candidatus Micrarchaeum</taxon>
    </lineage>
</organism>
<protein>
    <submittedName>
        <fullName evidence="1">Uncharacterized protein</fullName>
    </submittedName>
</protein>
<reference evidence="1 2" key="2">
    <citation type="journal article" date="2010" name="Proc. Natl. Acad. Sci. U.S.A.">
        <title>Enigmatic, ultrasmall, uncultivated Archaea.</title>
        <authorList>
            <person name="Baker B.J."/>
            <person name="Comolli L.R."/>
            <person name="Dick G.J."/>
            <person name="Hauser L.J."/>
            <person name="Hyatt D."/>
            <person name="Dill B.D."/>
            <person name="Land M.L."/>
            <person name="Verberkmoes N.C."/>
            <person name="Hettich R.L."/>
            <person name="Banfield J.F."/>
        </authorList>
    </citation>
    <scope>NUCLEOTIDE SEQUENCE [LARGE SCALE GENOMIC DNA]</scope>
    <source>
        <strain evidence="1">ARMAN-2</strain>
    </source>
</reference>
<evidence type="ECO:0000313" key="1">
    <source>
        <dbReference type="EMBL" id="EET90566.1"/>
    </source>
</evidence>
<dbReference type="AlphaFoldDB" id="C7DFZ9"/>
<evidence type="ECO:0000313" key="2">
    <source>
        <dbReference type="Proteomes" id="UP000332487"/>
    </source>
</evidence>
<dbReference type="Proteomes" id="UP000332487">
    <property type="component" value="Unassembled WGS sequence"/>
</dbReference>
<sequence>MGFTDNIERKKAQFSLDEEVINAIKVLALRKGVNPSEVVNEIVRDNKEVKLVMAAFKAEDEAVKKSGGVFAVPGQKPRLRR</sequence>
<proteinExistence type="predicted"/>
<reference evidence="1 2" key="1">
    <citation type="journal article" date="2009" name="Genome Biol.">
        <title>Community-wide analysis of microbial genome sequence signatures.</title>
        <authorList>
            <person name="Dick G.J."/>
            <person name="Andersson A.F."/>
            <person name="Baker B.J."/>
            <person name="Simmons S.L."/>
            <person name="Thomas B.C."/>
            <person name="Yelton A.P."/>
            <person name="Banfield J.F."/>
        </authorList>
    </citation>
    <scope>NUCLEOTIDE SEQUENCE [LARGE SCALE GENOMIC DNA]</scope>
    <source>
        <strain evidence="1">ARMAN-2</strain>
    </source>
</reference>
<gene>
    <name evidence="1" type="ORF">UNLARM2_0007</name>
</gene>
<dbReference type="EMBL" id="GG697234">
    <property type="protein sequence ID" value="EET90566.1"/>
    <property type="molecule type" value="Genomic_DNA"/>
</dbReference>
<accession>C7DFZ9</accession>